<comment type="subcellular location">
    <subcellularLocation>
        <location evidence="2">Gas vesicle</location>
    </subcellularLocation>
</comment>
<dbReference type="EMBL" id="JBHTIW010000008">
    <property type="protein sequence ID" value="MFD0920630.1"/>
    <property type="molecule type" value="Genomic_DNA"/>
</dbReference>
<evidence type="ECO:0000256" key="3">
    <source>
        <dbReference type="ARBA" id="ARBA00035643"/>
    </source>
</evidence>
<dbReference type="InterPro" id="IPR009430">
    <property type="entry name" value="GvpL/GvpF"/>
</dbReference>
<dbReference type="RefSeq" id="WP_263253724.1">
    <property type="nucleotide sequence ID" value="NZ_BAABLT010000006.1"/>
</dbReference>
<keyword evidence="5" id="KW-1185">Reference proteome</keyword>
<evidence type="ECO:0000313" key="4">
    <source>
        <dbReference type="EMBL" id="MFD0920630.1"/>
    </source>
</evidence>
<organism evidence="4 5">
    <name type="scientific">Saccharopolyspora rosea</name>
    <dbReference type="NCBI Taxonomy" id="524884"/>
    <lineage>
        <taxon>Bacteria</taxon>
        <taxon>Bacillati</taxon>
        <taxon>Actinomycetota</taxon>
        <taxon>Actinomycetes</taxon>
        <taxon>Pseudonocardiales</taxon>
        <taxon>Pseudonocardiaceae</taxon>
        <taxon>Saccharopolyspora</taxon>
    </lineage>
</organism>
<reference evidence="5" key="1">
    <citation type="journal article" date="2019" name="Int. J. Syst. Evol. Microbiol.">
        <title>The Global Catalogue of Microorganisms (GCM) 10K type strain sequencing project: providing services to taxonomists for standard genome sequencing and annotation.</title>
        <authorList>
            <consortium name="The Broad Institute Genomics Platform"/>
            <consortium name="The Broad Institute Genome Sequencing Center for Infectious Disease"/>
            <person name="Wu L."/>
            <person name="Ma J."/>
        </authorList>
    </citation>
    <scope>NUCLEOTIDE SEQUENCE [LARGE SCALE GENOMIC DNA]</scope>
    <source>
        <strain evidence="5">CCUG 56401</strain>
    </source>
</reference>
<keyword evidence="1" id="KW-0304">Gas vesicle</keyword>
<comment type="similarity">
    <text evidence="3">Belongs to the gas vesicle GvpF/GvpL family.</text>
</comment>
<evidence type="ECO:0000256" key="1">
    <source>
        <dbReference type="ARBA" id="ARBA00022987"/>
    </source>
</evidence>
<proteinExistence type="inferred from homology"/>
<dbReference type="Proteomes" id="UP001597018">
    <property type="component" value="Unassembled WGS sequence"/>
</dbReference>
<name>A0ABW3FUT4_9PSEU</name>
<comment type="caution">
    <text evidence="4">The sequence shown here is derived from an EMBL/GenBank/DDBJ whole genome shotgun (WGS) entry which is preliminary data.</text>
</comment>
<dbReference type="Pfam" id="PF06386">
    <property type="entry name" value="GvpL_GvpF"/>
    <property type="match status" value="1"/>
</dbReference>
<dbReference type="PANTHER" id="PTHR36852:SF1">
    <property type="entry name" value="PROTEIN GVPL 2"/>
    <property type="match status" value="1"/>
</dbReference>
<gene>
    <name evidence="4" type="ORF">ACFQ16_12825</name>
</gene>
<accession>A0ABW3FUT4</accession>
<evidence type="ECO:0000256" key="2">
    <source>
        <dbReference type="ARBA" id="ARBA00035108"/>
    </source>
</evidence>
<evidence type="ECO:0000313" key="5">
    <source>
        <dbReference type="Proteomes" id="UP001597018"/>
    </source>
</evidence>
<sequence length="259" mass="28032">MAEPLTYVYAVVHRSAGGPPPGSQGFGGAELRRVEHGELAAVASDVAEDEFGESALRRNLEDVDWLNSTARTHNQGVEAVAEEAAVVPMGRATVFYGDDRVRACLAERAELFGELLDQVAGRTEWGVKAYAELTAAEEREPAGTAGTGRPGATYLRRVRERRDTAERAKQDAVRQAGEVHAALAGLAAQARTHRPQSRELAGYRGVMVLNGAYLVDGTRDEEFTGAVHELAREHTALRLELTGPWPPYSFATVQHEGET</sequence>
<dbReference type="PANTHER" id="PTHR36852">
    <property type="entry name" value="PROTEIN GVPL 2"/>
    <property type="match status" value="1"/>
</dbReference>
<protein>
    <submittedName>
        <fullName evidence="4">GvpL/GvpF family gas vesicle protein</fullName>
    </submittedName>
</protein>